<dbReference type="Pfam" id="PF00005">
    <property type="entry name" value="ABC_tran"/>
    <property type="match status" value="1"/>
</dbReference>
<proteinExistence type="predicted"/>
<accession>A0A097ANY1</accession>
<dbReference type="PROSITE" id="PS50893">
    <property type="entry name" value="ABC_TRANSPORTER_2"/>
    <property type="match status" value="1"/>
</dbReference>
<dbReference type="EMBL" id="CP009170">
    <property type="protein sequence ID" value="AIS51516.1"/>
    <property type="molecule type" value="Genomic_DNA"/>
</dbReference>
<dbReference type="KEGG" id="tki:TKV_c03110"/>
<dbReference type="SMART" id="SM00382">
    <property type="entry name" value="AAA"/>
    <property type="match status" value="1"/>
</dbReference>
<organism evidence="6 7">
    <name type="scientific">Thermoanaerobacter kivui</name>
    <name type="common">Acetogenium kivui</name>
    <dbReference type="NCBI Taxonomy" id="2325"/>
    <lineage>
        <taxon>Bacteria</taxon>
        <taxon>Bacillati</taxon>
        <taxon>Bacillota</taxon>
        <taxon>Clostridia</taxon>
        <taxon>Thermoanaerobacterales</taxon>
        <taxon>Thermoanaerobacteraceae</taxon>
        <taxon>Thermoanaerobacter</taxon>
    </lineage>
</organism>
<dbReference type="OrthoDB" id="9799337at2"/>
<evidence type="ECO:0000256" key="2">
    <source>
        <dbReference type="ARBA" id="ARBA00022741"/>
    </source>
</evidence>
<keyword evidence="2" id="KW-0547">Nucleotide-binding</keyword>
<sequence length="266" mass="30228">MAILQVDKLHFSYGEREVLRGIDFTINKSIVIGIIGANGSGKTTLLKNISGYLTPTYGNVFVLGKNIKDFTIKEKAKYIGYVPQDIVYDFEFSCYDVVMMGRIPYLKRFQSEKKEDRDIVRECMEITNTWQFKDKSIKELSGGERQRVYIARALAQKARILLMDEPVSHLDIKYQVEILSLVKDLSLKGILVIVVLHDINLASQFCDEIFIMKEGKIIASGSPRNVLTLNNIKSAFSIEVEVFENPITHIPYVIPSLNGKEQLKVV</sequence>
<dbReference type="HOGENOM" id="CLU_000604_1_11_9"/>
<keyword evidence="4" id="KW-1278">Translocase</keyword>
<evidence type="ECO:0000313" key="7">
    <source>
        <dbReference type="Proteomes" id="UP000029669"/>
    </source>
</evidence>
<dbReference type="GO" id="GO:0005524">
    <property type="term" value="F:ATP binding"/>
    <property type="evidence" value="ECO:0007669"/>
    <property type="project" value="UniProtKB-KW"/>
</dbReference>
<evidence type="ECO:0000256" key="3">
    <source>
        <dbReference type="ARBA" id="ARBA00022840"/>
    </source>
</evidence>
<evidence type="ECO:0000256" key="1">
    <source>
        <dbReference type="ARBA" id="ARBA00022448"/>
    </source>
</evidence>
<dbReference type="eggNOG" id="COG1120">
    <property type="taxonomic scope" value="Bacteria"/>
</dbReference>
<dbReference type="InterPro" id="IPR027417">
    <property type="entry name" value="P-loop_NTPase"/>
</dbReference>
<dbReference type="RefSeq" id="WP_049686166.1">
    <property type="nucleotide sequence ID" value="NZ_CP009170.1"/>
</dbReference>
<evidence type="ECO:0000256" key="4">
    <source>
        <dbReference type="ARBA" id="ARBA00022967"/>
    </source>
</evidence>
<keyword evidence="7" id="KW-1185">Reference proteome</keyword>
<dbReference type="STRING" id="2325.TKV_c03110"/>
<reference evidence="7" key="1">
    <citation type="journal article" date="2015" name="Genome Announc.">
        <title>Whole-Genome Sequences of 80 Environmental and Clinical Isolates of Burkholderia pseudomallei.</title>
        <authorList>
            <person name="Johnson S.L."/>
            <person name="Baker A.L."/>
            <person name="Chain P.S."/>
            <person name="Currie B.J."/>
            <person name="Daligault H.E."/>
            <person name="Davenport K.W."/>
            <person name="Davis C.B."/>
            <person name="Inglis T.J."/>
            <person name="Kaestli M."/>
            <person name="Koren S."/>
            <person name="Mayo M."/>
            <person name="Merritt A.J."/>
            <person name="Price E.P."/>
            <person name="Sarovich D.S."/>
            <person name="Warner J."/>
            <person name="Rosovitz M.J."/>
        </authorList>
    </citation>
    <scope>NUCLEOTIDE SEQUENCE [LARGE SCALE GENOMIC DNA]</scope>
    <source>
        <strain evidence="7">DSM 2030</strain>
    </source>
</reference>
<protein>
    <submittedName>
        <fullName evidence="6">ABC-type cobalamin/Fe3+-siderophore transport system, ATPase component</fullName>
    </submittedName>
</protein>
<dbReference type="PANTHER" id="PTHR42794">
    <property type="entry name" value="HEMIN IMPORT ATP-BINDING PROTEIN HMUV"/>
    <property type="match status" value="1"/>
</dbReference>
<feature type="domain" description="ABC transporter" evidence="5">
    <location>
        <begin position="4"/>
        <end position="239"/>
    </location>
</feature>
<keyword evidence="1" id="KW-0813">Transport</keyword>
<name>A0A097ANY1_THEKI</name>
<dbReference type="GO" id="GO:0016887">
    <property type="term" value="F:ATP hydrolysis activity"/>
    <property type="evidence" value="ECO:0007669"/>
    <property type="project" value="InterPro"/>
</dbReference>
<dbReference type="Proteomes" id="UP000029669">
    <property type="component" value="Chromosome"/>
</dbReference>
<keyword evidence="3" id="KW-0067">ATP-binding</keyword>
<dbReference type="CDD" id="cd03214">
    <property type="entry name" value="ABC_Iron-Siderophores_B12_Hemin"/>
    <property type="match status" value="1"/>
</dbReference>
<evidence type="ECO:0000259" key="5">
    <source>
        <dbReference type="PROSITE" id="PS50893"/>
    </source>
</evidence>
<dbReference type="PANTHER" id="PTHR42794:SF1">
    <property type="entry name" value="HEMIN IMPORT ATP-BINDING PROTEIN HMUV"/>
    <property type="match status" value="1"/>
</dbReference>
<gene>
    <name evidence="6" type="ORF">TKV_c03110</name>
</gene>
<dbReference type="Gene3D" id="3.40.50.300">
    <property type="entry name" value="P-loop containing nucleotide triphosphate hydrolases"/>
    <property type="match status" value="1"/>
</dbReference>
<dbReference type="SUPFAM" id="SSF52540">
    <property type="entry name" value="P-loop containing nucleoside triphosphate hydrolases"/>
    <property type="match status" value="1"/>
</dbReference>
<dbReference type="FunFam" id="3.40.50.300:FF:000134">
    <property type="entry name" value="Iron-enterobactin ABC transporter ATP-binding protein"/>
    <property type="match status" value="1"/>
</dbReference>
<dbReference type="InterPro" id="IPR003593">
    <property type="entry name" value="AAA+_ATPase"/>
</dbReference>
<dbReference type="InterPro" id="IPR003439">
    <property type="entry name" value="ABC_transporter-like_ATP-bd"/>
</dbReference>
<evidence type="ECO:0000313" key="6">
    <source>
        <dbReference type="EMBL" id="AIS51516.1"/>
    </source>
</evidence>
<dbReference type="AlphaFoldDB" id="A0A097ANY1"/>